<comment type="caution">
    <text evidence="2">The sequence shown here is derived from an EMBL/GenBank/DDBJ whole genome shotgun (WGS) entry which is preliminary data.</text>
</comment>
<evidence type="ECO:0000259" key="1">
    <source>
        <dbReference type="Pfam" id="PF06985"/>
    </source>
</evidence>
<dbReference type="GeneID" id="89938665"/>
<sequence length="647" mass="73506">MAISPNGQQQFSRQLVLTPRSSDQPCFDDHTVASSHSLHIYGIPGTCVIGPKRIQPMIGDDRIRLLDILPGGPDDPICARLFSVSLSESPAYEALSYTWGDLSRVKEIQVSHESSKKEGTSSSSTSIVPTWVTSNCYAALRRLRQGATDRSRTVWIYSICINQANIDEKNHQLTLMKRIYEKASCVIVYLGEHADDSDKAMNWIQEIDTPSGYASTSGDETELLDLNLDKSIMEALFRRPWFRRVWVLQEVWVAKKAVVYCGDRSVSWDSFRAFYHWNVSCHLIDELPYVVKSGPGRFPYLTFVEKLMHELRDTSNCEASDERDKLYAILPLIQQSNIEGDAEGNKAIKVDYHLSPTQVFINLGTYLVYALGPEVMTEVIGPSALSGLPSWVPDWSMKPRRKLFPGFGKWHHRVRTTEVQVSKARNTDGELLYELHGLGRQEGSIVFVGDKCDLQNDVFPLAPWQTMESVQEISRQEFWNSIRGMHEYVLDILEERVQAYHEEYEAIASPRAAQDVEVPMGDKQPSSNRQTTLVDFCMAGYIATALANMQSVFATCDGRRYFVTDTGLRGLAPEDSRVGDFVYRIEGAPRCPFIFRAHREESRCAGSQEQERITESKATRRFKLVGHCYVHWRMDVPDTVTERIVIR</sequence>
<reference evidence="2" key="1">
    <citation type="journal article" date="2023" name="Mol. Phylogenet. Evol.">
        <title>Genome-scale phylogeny and comparative genomics of the fungal order Sordariales.</title>
        <authorList>
            <person name="Hensen N."/>
            <person name="Bonometti L."/>
            <person name="Westerberg I."/>
            <person name="Brannstrom I.O."/>
            <person name="Guillou S."/>
            <person name="Cros-Aarteil S."/>
            <person name="Calhoun S."/>
            <person name="Haridas S."/>
            <person name="Kuo A."/>
            <person name="Mondo S."/>
            <person name="Pangilinan J."/>
            <person name="Riley R."/>
            <person name="LaButti K."/>
            <person name="Andreopoulos B."/>
            <person name="Lipzen A."/>
            <person name="Chen C."/>
            <person name="Yan M."/>
            <person name="Daum C."/>
            <person name="Ng V."/>
            <person name="Clum A."/>
            <person name="Steindorff A."/>
            <person name="Ohm R.A."/>
            <person name="Martin F."/>
            <person name="Silar P."/>
            <person name="Natvig D.O."/>
            <person name="Lalanne C."/>
            <person name="Gautier V."/>
            <person name="Ament-Velasquez S.L."/>
            <person name="Kruys A."/>
            <person name="Hutchinson M.I."/>
            <person name="Powell A.J."/>
            <person name="Barry K."/>
            <person name="Miller A.N."/>
            <person name="Grigoriev I.V."/>
            <person name="Debuchy R."/>
            <person name="Gladieux P."/>
            <person name="Hiltunen Thoren M."/>
            <person name="Johannesson H."/>
        </authorList>
    </citation>
    <scope>NUCLEOTIDE SEQUENCE</scope>
    <source>
        <strain evidence="2">CBS 508.74</strain>
    </source>
</reference>
<feature type="domain" description="Heterokaryon incompatibility" evidence="1">
    <location>
        <begin position="92"/>
        <end position="250"/>
    </location>
</feature>
<dbReference type="RefSeq" id="XP_064673525.1">
    <property type="nucleotide sequence ID" value="XM_064814540.1"/>
</dbReference>
<proteinExistence type="predicted"/>
<dbReference type="Pfam" id="PF06985">
    <property type="entry name" value="HET"/>
    <property type="match status" value="1"/>
</dbReference>
<name>A0AAN6YVU9_9PEZI</name>
<dbReference type="InterPro" id="IPR052895">
    <property type="entry name" value="HetReg/Transcr_Mod"/>
</dbReference>
<dbReference type="EMBL" id="MU853334">
    <property type="protein sequence ID" value="KAK4115955.1"/>
    <property type="molecule type" value="Genomic_DNA"/>
</dbReference>
<dbReference type="PANTHER" id="PTHR24148:SF73">
    <property type="entry name" value="HET DOMAIN PROTEIN (AFU_ORTHOLOGUE AFUA_8G01020)"/>
    <property type="match status" value="1"/>
</dbReference>
<dbReference type="AlphaFoldDB" id="A0AAN6YVU9"/>
<evidence type="ECO:0000313" key="2">
    <source>
        <dbReference type="EMBL" id="KAK4115955.1"/>
    </source>
</evidence>
<keyword evidence="3" id="KW-1185">Reference proteome</keyword>
<dbReference type="PANTHER" id="PTHR24148">
    <property type="entry name" value="ANKYRIN REPEAT DOMAIN-CONTAINING PROTEIN 39 HOMOLOG-RELATED"/>
    <property type="match status" value="1"/>
</dbReference>
<gene>
    <name evidence="2" type="ORF">N656DRAFT_775955</name>
</gene>
<protein>
    <submittedName>
        <fullName evidence="2">HET-domain-containing protein</fullName>
    </submittedName>
</protein>
<organism evidence="2 3">
    <name type="scientific">Canariomyces notabilis</name>
    <dbReference type="NCBI Taxonomy" id="2074819"/>
    <lineage>
        <taxon>Eukaryota</taxon>
        <taxon>Fungi</taxon>
        <taxon>Dikarya</taxon>
        <taxon>Ascomycota</taxon>
        <taxon>Pezizomycotina</taxon>
        <taxon>Sordariomycetes</taxon>
        <taxon>Sordariomycetidae</taxon>
        <taxon>Sordariales</taxon>
        <taxon>Chaetomiaceae</taxon>
        <taxon>Canariomyces</taxon>
    </lineage>
</organism>
<reference evidence="2" key="2">
    <citation type="submission" date="2023-05" db="EMBL/GenBank/DDBJ databases">
        <authorList>
            <consortium name="Lawrence Berkeley National Laboratory"/>
            <person name="Steindorff A."/>
            <person name="Hensen N."/>
            <person name="Bonometti L."/>
            <person name="Westerberg I."/>
            <person name="Brannstrom I.O."/>
            <person name="Guillou S."/>
            <person name="Cros-Aarteil S."/>
            <person name="Calhoun S."/>
            <person name="Haridas S."/>
            <person name="Kuo A."/>
            <person name="Mondo S."/>
            <person name="Pangilinan J."/>
            <person name="Riley R."/>
            <person name="Labutti K."/>
            <person name="Andreopoulos B."/>
            <person name="Lipzen A."/>
            <person name="Chen C."/>
            <person name="Yanf M."/>
            <person name="Daum C."/>
            <person name="Ng V."/>
            <person name="Clum A."/>
            <person name="Ohm R."/>
            <person name="Martin F."/>
            <person name="Silar P."/>
            <person name="Natvig D."/>
            <person name="Lalanne C."/>
            <person name="Gautier V."/>
            <person name="Ament-Velasquez S.L."/>
            <person name="Kruys A."/>
            <person name="Hutchinson M.I."/>
            <person name="Powell A.J."/>
            <person name="Barry K."/>
            <person name="Miller A.N."/>
            <person name="Grigoriev I.V."/>
            <person name="Debuchy R."/>
            <person name="Gladieux P."/>
            <person name="Thoren M.H."/>
            <person name="Johannesson H."/>
        </authorList>
    </citation>
    <scope>NUCLEOTIDE SEQUENCE</scope>
    <source>
        <strain evidence="2">CBS 508.74</strain>
    </source>
</reference>
<dbReference type="Proteomes" id="UP001302812">
    <property type="component" value="Unassembled WGS sequence"/>
</dbReference>
<evidence type="ECO:0000313" key="3">
    <source>
        <dbReference type="Proteomes" id="UP001302812"/>
    </source>
</evidence>
<accession>A0AAN6YVU9</accession>
<dbReference type="InterPro" id="IPR010730">
    <property type="entry name" value="HET"/>
</dbReference>